<evidence type="ECO:0000313" key="5">
    <source>
        <dbReference type="Proteomes" id="UP000319771"/>
    </source>
</evidence>
<dbReference type="SUPFAM" id="SSF56925">
    <property type="entry name" value="OMPA-like"/>
    <property type="match status" value="1"/>
</dbReference>
<reference evidence="4 5" key="1">
    <citation type="journal article" date="2019" name="Nat. Microbiol.">
        <title>Mediterranean grassland soil C-N compound turnover is dependent on rainfall and depth, and is mediated by genomically divergent microorganisms.</title>
        <authorList>
            <person name="Diamond S."/>
            <person name="Andeer P.F."/>
            <person name="Li Z."/>
            <person name="Crits-Christoph A."/>
            <person name="Burstein D."/>
            <person name="Anantharaman K."/>
            <person name="Lane K.R."/>
            <person name="Thomas B.C."/>
            <person name="Pan C."/>
            <person name="Northen T.R."/>
            <person name="Banfield J.F."/>
        </authorList>
    </citation>
    <scope>NUCLEOTIDE SEQUENCE [LARGE SCALE GENOMIC DNA]</scope>
    <source>
        <strain evidence="4">WS_11</strain>
    </source>
</reference>
<dbReference type="InterPro" id="IPR011250">
    <property type="entry name" value="OMP/PagP_B-barrel"/>
</dbReference>
<comment type="caution">
    <text evidence="4">The sequence shown here is derived from an EMBL/GenBank/DDBJ whole genome shotgun (WGS) entry which is preliminary data.</text>
</comment>
<dbReference type="Gene3D" id="2.40.160.20">
    <property type="match status" value="1"/>
</dbReference>
<protein>
    <submittedName>
        <fullName evidence="4">Porin family protein</fullName>
    </submittedName>
</protein>
<feature type="region of interest" description="Disordered" evidence="2">
    <location>
        <begin position="1"/>
        <end position="45"/>
    </location>
</feature>
<dbReference type="InterPro" id="IPR027385">
    <property type="entry name" value="Beta-barrel_OMP"/>
</dbReference>
<proteinExistence type="predicted"/>
<keyword evidence="1" id="KW-0732">Signal</keyword>
<name>A0A538U3J0_UNCEI</name>
<dbReference type="EMBL" id="VBPB01000234">
    <property type="protein sequence ID" value="TMQ70329.1"/>
    <property type="molecule type" value="Genomic_DNA"/>
</dbReference>
<dbReference type="Proteomes" id="UP000319771">
    <property type="component" value="Unassembled WGS sequence"/>
</dbReference>
<evidence type="ECO:0000256" key="2">
    <source>
        <dbReference type="SAM" id="MobiDB-lite"/>
    </source>
</evidence>
<evidence type="ECO:0000256" key="1">
    <source>
        <dbReference type="ARBA" id="ARBA00022729"/>
    </source>
</evidence>
<evidence type="ECO:0000259" key="3">
    <source>
        <dbReference type="Pfam" id="PF13505"/>
    </source>
</evidence>
<sequence>MAQAGTRLEMGGMEREARAGGGSLRRHRLSGPAPRDPVMRQQRQRRSAMNIMRGAFVAAALAALIVGATAGDALADGNGLDPGAEVSLMGGVQALNHNDTALPDRFIDIPAVAALTYHLTRNLAVEGEFTWMIPVSQRVTLGPGTSKDMKTPHILAYQANLRASWPNNSHWTPYLAGGAGAVTFLSNTDSDRLPALDKSQTAFAINFGTGASYGLASQWAVRADFREFAAFPSRDAAGLSTAGKADPIWMERGTVGLAYRF</sequence>
<accession>A0A538U3J0</accession>
<organism evidence="4 5">
    <name type="scientific">Eiseniibacteriota bacterium</name>
    <dbReference type="NCBI Taxonomy" id="2212470"/>
    <lineage>
        <taxon>Bacteria</taxon>
        <taxon>Candidatus Eiseniibacteriota</taxon>
    </lineage>
</organism>
<evidence type="ECO:0000313" key="4">
    <source>
        <dbReference type="EMBL" id="TMQ70329.1"/>
    </source>
</evidence>
<gene>
    <name evidence="4" type="ORF">E6K81_12870</name>
</gene>
<feature type="domain" description="Outer membrane protein beta-barrel" evidence="3">
    <location>
        <begin position="59"/>
        <end position="261"/>
    </location>
</feature>
<dbReference type="Pfam" id="PF13505">
    <property type="entry name" value="OMP_b-brl"/>
    <property type="match status" value="1"/>
</dbReference>
<dbReference type="AlphaFoldDB" id="A0A538U3J0"/>